<dbReference type="GO" id="GO:0005829">
    <property type="term" value="C:cytosol"/>
    <property type="evidence" value="ECO:0000318"/>
    <property type="project" value="GO_Central"/>
</dbReference>
<dbReference type="PANTHER" id="PTHR31570">
    <property type="entry name" value="HAUS AUGMIN-LIKE COMPLEX SUBUNIT 1"/>
    <property type="match status" value="1"/>
</dbReference>
<name>K3YIC7_SETIT</name>
<dbReference type="HOGENOM" id="CLU_077821_0_0_1"/>
<evidence type="ECO:0000256" key="1">
    <source>
        <dbReference type="ARBA" id="ARBA00004186"/>
    </source>
</evidence>
<dbReference type="PANTHER" id="PTHR31570:SF1">
    <property type="entry name" value="HAUS AUGMIN-LIKE COMPLEX SUBUNIT 1"/>
    <property type="match status" value="1"/>
</dbReference>
<evidence type="ECO:0000313" key="12">
    <source>
        <dbReference type="EnsemblPlants" id="KQL00271"/>
    </source>
</evidence>
<comment type="similarity">
    <text evidence="2">Belongs to the HAUS1 family.</text>
</comment>
<organism evidence="12 13">
    <name type="scientific">Setaria italica</name>
    <name type="common">Foxtail millet</name>
    <name type="synonym">Panicum italicum</name>
    <dbReference type="NCBI Taxonomy" id="4555"/>
    <lineage>
        <taxon>Eukaryota</taxon>
        <taxon>Viridiplantae</taxon>
        <taxon>Streptophyta</taxon>
        <taxon>Embryophyta</taxon>
        <taxon>Tracheophyta</taxon>
        <taxon>Spermatophyta</taxon>
        <taxon>Magnoliopsida</taxon>
        <taxon>Liliopsida</taxon>
        <taxon>Poales</taxon>
        <taxon>Poaceae</taxon>
        <taxon>PACMAD clade</taxon>
        <taxon>Panicoideae</taxon>
        <taxon>Panicodae</taxon>
        <taxon>Paniceae</taxon>
        <taxon>Cenchrinae</taxon>
        <taxon>Setaria</taxon>
    </lineage>
</organism>
<feature type="region of interest" description="Disordered" evidence="11">
    <location>
        <begin position="20"/>
        <end position="58"/>
    </location>
</feature>
<keyword evidence="5" id="KW-0493">Microtubule</keyword>
<comment type="subcellular location">
    <subcellularLocation>
        <location evidence="1">Cytoplasm</location>
        <location evidence="1">Cytoskeleton</location>
        <location evidence="1">Spindle</location>
    </subcellularLocation>
</comment>
<protein>
    <recommendedName>
        <fullName evidence="14">AUGMIN subunit 1</fullName>
    </recommendedName>
</protein>
<sequence>MSFVRQDIYYNRGPQPMVVSTNLSSHLPSSVPPATHSPPMDHAAEHLDPTAPAPASASSSAAVAEVNAWLASLAAEAGSGGAAVGRGGAGGGAAAELSLGPDPTPRGVAYLRALAAASQARSQAAGIAAAGLRAQALEYRAEAARLREALERAGLARDALPPPAAAAARAVAAVGNLLAIRDTEMSSFVVASADLSLRRAEVEEKRDKVHKESKALLDYTRKAINKLTELKKMLEKFKNDVEKQQAEQMTDWQTKLVMMDSKERQYILQVSNYKAMLNRVGYTPEINHGVLMEMAEHKKDLERKTKPIADTLRSYQDLPPDKALAALAIEDKKRQYAAAEKYLEDVLQSALTTTGL</sequence>
<dbReference type="Pfam" id="PF25762">
    <property type="entry name" value="HAUS1"/>
    <property type="match status" value="1"/>
</dbReference>
<dbReference type="InterPro" id="IPR026243">
    <property type="entry name" value="HAUS1"/>
</dbReference>
<dbReference type="GO" id="GO:0070652">
    <property type="term" value="C:HAUS complex"/>
    <property type="evidence" value="ECO:0007669"/>
    <property type="project" value="InterPro"/>
</dbReference>
<dbReference type="InParanoid" id="K3YIC7"/>
<evidence type="ECO:0000256" key="10">
    <source>
        <dbReference type="SAM" id="Coils"/>
    </source>
</evidence>
<evidence type="ECO:0000256" key="8">
    <source>
        <dbReference type="ARBA" id="ARBA00023212"/>
    </source>
</evidence>
<reference evidence="13" key="1">
    <citation type="journal article" date="2012" name="Nat. Biotechnol.">
        <title>Reference genome sequence of the model plant Setaria.</title>
        <authorList>
            <person name="Bennetzen J.L."/>
            <person name="Schmutz J."/>
            <person name="Wang H."/>
            <person name="Percifield R."/>
            <person name="Hawkins J."/>
            <person name="Pontaroli A.C."/>
            <person name="Estep M."/>
            <person name="Feng L."/>
            <person name="Vaughn J.N."/>
            <person name="Grimwood J."/>
            <person name="Jenkins J."/>
            <person name="Barry K."/>
            <person name="Lindquist E."/>
            <person name="Hellsten U."/>
            <person name="Deshpande S."/>
            <person name="Wang X."/>
            <person name="Wu X."/>
            <person name="Mitros T."/>
            <person name="Triplett J."/>
            <person name="Yang X."/>
            <person name="Ye C.Y."/>
            <person name="Mauro-Herrera M."/>
            <person name="Wang L."/>
            <person name="Li P."/>
            <person name="Sharma M."/>
            <person name="Sharma R."/>
            <person name="Ronald P.C."/>
            <person name="Panaud O."/>
            <person name="Kellogg E.A."/>
            <person name="Brutnell T.P."/>
            <person name="Doust A.N."/>
            <person name="Tuskan G.A."/>
            <person name="Rokhsar D."/>
            <person name="Devos K.M."/>
        </authorList>
    </citation>
    <scope>NUCLEOTIDE SEQUENCE [LARGE SCALE GENOMIC DNA]</scope>
    <source>
        <strain evidence="13">cv. Yugu1</strain>
    </source>
</reference>
<evidence type="ECO:0000256" key="3">
    <source>
        <dbReference type="ARBA" id="ARBA00022490"/>
    </source>
</evidence>
<accession>K3YIC7</accession>
<evidence type="ECO:0000313" key="13">
    <source>
        <dbReference type="Proteomes" id="UP000004995"/>
    </source>
</evidence>
<dbReference type="FunCoup" id="K3YIC7">
    <property type="interactions" value="569"/>
</dbReference>
<keyword evidence="9" id="KW-0131">Cell cycle</keyword>
<dbReference type="GO" id="GO:0005874">
    <property type="term" value="C:microtubule"/>
    <property type="evidence" value="ECO:0007669"/>
    <property type="project" value="UniProtKB-KW"/>
</dbReference>
<keyword evidence="6" id="KW-0498">Mitosis</keyword>
<dbReference type="Gramene" id="KQL00271">
    <property type="protein sequence ID" value="KQL00271"/>
    <property type="gene ID" value="SETIT_013996mg"/>
</dbReference>
<dbReference type="eggNOG" id="ENOG502QSQA">
    <property type="taxonomic scope" value="Eukaryota"/>
</dbReference>
<keyword evidence="8" id="KW-0206">Cytoskeleton</keyword>
<evidence type="ECO:0000256" key="9">
    <source>
        <dbReference type="ARBA" id="ARBA00023306"/>
    </source>
</evidence>
<dbReference type="GO" id="GO:0005819">
    <property type="term" value="C:spindle"/>
    <property type="evidence" value="ECO:0007669"/>
    <property type="project" value="UniProtKB-SubCell"/>
</dbReference>
<feature type="coiled-coil region" evidence="10">
    <location>
        <begin position="220"/>
        <end position="247"/>
    </location>
</feature>
<dbReference type="GO" id="GO:0051301">
    <property type="term" value="P:cell division"/>
    <property type="evidence" value="ECO:0007669"/>
    <property type="project" value="UniProtKB-KW"/>
</dbReference>
<keyword evidence="4" id="KW-0132">Cell division</keyword>
<evidence type="ECO:0000256" key="7">
    <source>
        <dbReference type="ARBA" id="ARBA00023054"/>
    </source>
</evidence>
<reference evidence="12" key="2">
    <citation type="submission" date="2018-08" db="UniProtKB">
        <authorList>
            <consortium name="EnsemblPlants"/>
        </authorList>
    </citation>
    <scope>IDENTIFICATION</scope>
    <source>
        <strain evidence="12">Yugu1</strain>
    </source>
</reference>
<dbReference type="STRING" id="4555.K3YIC7"/>
<evidence type="ECO:0000256" key="5">
    <source>
        <dbReference type="ARBA" id="ARBA00022701"/>
    </source>
</evidence>
<gene>
    <name evidence="12" type="primary">LOC101780321</name>
</gene>
<dbReference type="Proteomes" id="UP000004995">
    <property type="component" value="Unassembled WGS sequence"/>
</dbReference>
<keyword evidence="7 10" id="KW-0175">Coiled coil</keyword>
<keyword evidence="13" id="KW-1185">Reference proteome</keyword>
<proteinExistence type="inferred from homology"/>
<dbReference type="EnsemblPlants" id="KQL00271">
    <property type="protein sequence ID" value="KQL00271"/>
    <property type="gene ID" value="SETIT_013996mg"/>
</dbReference>
<dbReference type="AlphaFoldDB" id="K3YIC7"/>
<dbReference type="EMBL" id="AGNK02003487">
    <property type="status" value="NOT_ANNOTATED_CDS"/>
    <property type="molecule type" value="Genomic_DNA"/>
</dbReference>
<keyword evidence="3" id="KW-0963">Cytoplasm</keyword>
<dbReference type="OMA" id="REYESEX"/>
<dbReference type="GO" id="GO:0051225">
    <property type="term" value="P:spindle assembly"/>
    <property type="evidence" value="ECO:0000318"/>
    <property type="project" value="GO_Central"/>
</dbReference>
<evidence type="ECO:0000256" key="6">
    <source>
        <dbReference type="ARBA" id="ARBA00022776"/>
    </source>
</evidence>
<evidence type="ECO:0000256" key="2">
    <source>
        <dbReference type="ARBA" id="ARBA00005479"/>
    </source>
</evidence>
<evidence type="ECO:0000256" key="4">
    <source>
        <dbReference type="ARBA" id="ARBA00022618"/>
    </source>
</evidence>
<evidence type="ECO:0008006" key="14">
    <source>
        <dbReference type="Google" id="ProtNLM"/>
    </source>
</evidence>
<evidence type="ECO:0000256" key="11">
    <source>
        <dbReference type="SAM" id="MobiDB-lite"/>
    </source>
</evidence>